<dbReference type="SUPFAM" id="SSF117892">
    <property type="entry name" value="Band 7/SPFH domain"/>
    <property type="match status" value="1"/>
</dbReference>
<evidence type="ECO:0000313" key="10">
    <source>
        <dbReference type="Proteomes" id="UP001500840"/>
    </source>
</evidence>
<keyword evidence="6" id="KW-0175">Coiled coil</keyword>
<evidence type="ECO:0000256" key="5">
    <source>
        <dbReference type="ARBA" id="ARBA00023136"/>
    </source>
</evidence>
<feature type="coiled-coil region" evidence="6">
    <location>
        <begin position="352"/>
        <end position="379"/>
    </location>
</feature>
<dbReference type="InterPro" id="IPR027705">
    <property type="entry name" value="Flotillin_fam"/>
</dbReference>
<dbReference type="InterPro" id="IPR001107">
    <property type="entry name" value="Band_7"/>
</dbReference>
<reference evidence="10" key="1">
    <citation type="journal article" date="2019" name="Int. J. Syst. Evol. Microbiol.">
        <title>The Global Catalogue of Microorganisms (GCM) 10K type strain sequencing project: providing services to taxonomists for standard genome sequencing and annotation.</title>
        <authorList>
            <consortium name="The Broad Institute Genomics Platform"/>
            <consortium name="The Broad Institute Genome Sequencing Center for Infectious Disease"/>
            <person name="Wu L."/>
            <person name="Ma J."/>
        </authorList>
    </citation>
    <scope>NUCLEOTIDE SEQUENCE [LARGE SCALE GENOMIC DNA]</scope>
    <source>
        <strain evidence="10">JCM 17759</strain>
    </source>
</reference>
<evidence type="ECO:0000256" key="2">
    <source>
        <dbReference type="ARBA" id="ARBA00004236"/>
    </source>
</evidence>
<evidence type="ECO:0000256" key="3">
    <source>
        <dbReference type="ARBA" id="ARBA00007161"/>
    </source>
</evidence>
<keyword evidence="10" id="KW-1185">Reference proteome</keyword>
<dbReference type="PANTHER" id="PTHR13806:SF31">
    <property type="entry name" value="FLOTILLIN-LIKE PROTEIN 1-RELATED"/>
    <property type="match status" value="1"/>
</dbReference>
<evidence type="ECO:0000256" key="1">
    <source>
        <dbReference type="ARBA" id="ARBA00004167"/>
    </source>
</evidence>
<protein>
    <submittedName>
        <fullName evidence="9">Flotillin family protein</fullName>
    </submittedName>
</protein>
<evidence type="ECO:0000256" key="6">
    <source>
        <dbReference type="SAM" id="Coils"/>
    </source>
</evidence>
<evidence type="ECO:0000259" key="8">
    <source>
        <dbReference type="Pfam" id="PF01145"/>
    </source>
</evidence>
<comment type="caution">
    <text evidence="9">The sequence shown here is derived from an EMBL/GenBank/DDBJ whole genome shotgun (WGS) entry which is preliminary data.</text>
</comment>
<organism evidence="9 10">
    <name type="scientific">Novipirellula rosea</name>
    <dbReference type="NCBI Taxonomy" id="1031540"/>
    <lineage>
        <taxon>Bacteria</taxon>
        <taxon>Pseudomonadati</taxon>
        <taxon>Planctomycetota</taxon>
        <taxon>Planctomycetia</taxon>
        <taxon>Pirellulales</taxon>
        <taxon>Pirellulaceae</taxon>
        <taxon>Novipirellula</taxon>
    </lineage>
</organism>
<dbReference type="EMBL" id="BAABGA010000029">
    <property type="protein sequence ID" value="GAA4452530.1"/>
    <property type="molecule type" value="Genomic_DNA"/>
</dbReference>
<dbReference type="InterPro" id="IPR036013">
    <property type="entry name" value="Band_7/SPFH_dom_sf"/>
</dbReference>
<proteinExistence type="inferred from homology"/>
<dbReference type="Pfam" id="PF01145">
    <property type="entry name" value="Band_7"/>
    <property type="match status" value="1"/>
</dbReference>
<comment type="similarity">
    <text evidence="3">Belongs to the band 7/mec-2 family. Flotillin subfamily.</text>
</comment>
<name>A0ABP8MLL1_9BACT</name>
<dbReference type="Proteomes" id="UP001500840">
    <property type="component" value="Unassembled WGS sequence"/>
</dbReference>
<keyword evidence="7" id="KW-1133">Transmembrane helix</keyword>
<evidence type="ECO:0000256" key="7">
    <source>
        <dbReference type="SAM" id="Phobius"/>
    </source>
</evidence>
<keyword evidence="7" id="KW-0812">Transmembrane</keyword>
<feature type="transmembrane region" description="Helical" evidence="7">
    <location>
        <begin position="20"/>
        <end position="40"/>
    </location>
</feature>
<sequence length="712" mass="79482">MTSLLLISEINWTSGPMLMLYFVLIAFIALLVTFKQYYIVVGPDRAIVKSGLGGLDVTTAGGKFIVPMFHRYEFMDLTLKSFEIHRQGSEGLICKDNIRADIKVAFFIRVDKTDEEMREVAQSIGAKRCSELETLRELFDAKFSEALKTVGKQFDFVDLYDQRDKFKEEILKVIGTDLNGYRLDDAAIDYLEQTPLEMLSPNNILDAEGIKKITELTSSEKVKENQFTRDKEKTLKKQDVEAEETILELERQRVEAVEKQKREIAEITSREQASAAKVREEQRLEAERARIATEEELGVAEENKSRQILVAQRNKEKTDAVELERVNRDRDLEMTERLRVVGVAEVEKEKAIEIEKRNIQEVIRERVAVERAVVEEKERIKDTEEIAAADRLKKVQVTAAEMRGEEELIRVTKQAQAEKDSSMLLAEKIRIEAEARRDAAEKDTAAKKMLAEADAATAAASGLAEATVQEAKATSLEKEGSAEAIVLEKKAIAEAKGIEAKAQAIEKQGLAEANVSREKYHSEATGITEKAEAMKQLDSVGKEHEEFKLKLEKEKDVEIAAIDAQRGIAESQAGVMGEALRAARIDIVGGDGEFFEQITNAVKGGKAIDRFVYNSRVATDIKDTFFDGNADYFRDQLDELMKQFNLDADSVKDLSIAALIAKMMGLAKTDDVRSQLTSLLGVVGTANIADQKASRVLTPAIPADSKTRKGKA</sequence>
<keyword evidence="4" id="KW-1003">Cell membrane</keyword>
<dbReference type="CDD" id="cd03399">
    <property type="entry name" value="SPFH_flotillin"/>
    <property type="match status" value="1"/>
</dbReference>
<keyword evidence="5 7" id="KW-0472">Membrane</keyword>
<dbReference type="Gene3D" id="3.30.479.30">
    <property type="entry name" value="Band 7 domain"/>
    <property type="match status" value="1"/>
</dbReference>
<evidence type="ECO:0000256" key="4">
    <source>
        <dbReference type="ARBA" id="ARBA00022475"/>
    </source>
</evidence>
<dbReference type="PANTHER" id="PTHR13806">
    <property type="entry name" value="FLOTILLIN-RELATED"/>
    <property type="match status" value="1"/>
</dbReference>
<feature type="domain" description="Band 7" evidence="8">
    <location>
        <begin position="40"/>
        <end position="182"/>
    </location>
</feature>
<comment type="subcellular location">
    <subcellularLocation>
        <location evidence="2">Cell membrane</location>
    </subcellularLocation>
    <subcellularLocation>
        <location evidence="1">Membrane</location>
        <topology evidence="1">Single-pass membrane protein</topology>
    </subcellularLocation>
</comment>
<feature type="coiled-coil region" evidence="6">
    <location>
        <begin position="232"/>
        <end position="297"/>
    </location>
</feature>
<evidence type="ECO:0000313" key="9">
    <source>
        <dbReference type="EMBL" id="GAA4452530.1"/>
    </source>
</evidence>
<gene>
    <name evidence="9" type="ORF">GCM10023156_21980</name>
</gene>
<accession>A0ABP8MLL1</accession>